<dbReference type="NCBIfam" id="TIGR02592">
    <property type="entry name" value="cas_Cas5h"/>
    <property type="match status" value="1"/>
</dbReference>
<dbReference type="Gene3D" id="3.30.70.2660">
    <property type="match status" value="1"/>
</dbReference>
<dbReference type="InterPro" id="IPR013422">
    <property type="entry name" value="CRISPR-assoc_prot_Cas5_N"/>
</dbReference>
<evidence type="ECO:0000313" key="3">
    <source>
        <dbReference type="Proteomes" id="UP001339962"/>
    </source>
</evidence>
<dbReference type="Pfam" id="PF09704">
    <property type="entry name" value="Cas_Cas5d"/>
    <property type="match status" value="1"/>
</dbReference>
<dbReference type="InterPro" id="IPR013421">
    <property type="entry name" value="CRISPR-assoc_prot_Cas5_HALMA"/>
</dbReference>
<dbReference type="EMBL" id="JARTLI010000037">
    <property type="protein sequence ID" value="MED5052976.1"/>
    <property type="molecule type" value="Genomic_DNA"/>
</dbReference>
<dbReference type="InterPro" id="IPR021124">
    <property type="entry name" value="CRISPR-assoc_prot_Cas5"/>
</dbReference>
<keyword evidence="1" id="KW-0051">Antiviral defense</keyword>
<proteinExistence type="predicted"/>
<organism evidence="2 3">
    <name type="scientific">Anoxybacteroides rupiense</name>
    <dbReference type="NCBI Taxonomy" id="311460"/>
    <lineage>
        <taxon>Bacteria</taxon>
        <taxon>Bacillati</taxon>
        <taxon>Bacillota</taxon>
        <taxon>Bacilli</taxon>
        <taxon>Bacillales</taxon>
        <taxon>Anoxybacillaceae</taxon>
        <taxon>Anoxybacteroides</taxon>
    </lineage>
</organism>
<accession>A0ABD5IYH3</accession>
<sequence>MKVVIFDVKGKIAHFRRPDTTATHLTYPFITPTAAKGLVGSILGITDFVTKDKVGIQLLNPVRTSAQQLSMLGKDSGNSFNRPTTIELLVNPAYRIYYAGDEYTDELINRLKMEQSVYIPYLGVAYALTKPELRDVSDAVEISSPETITLSTVIPTSIIEKVELEAGRYYRRAGGFMLEYKGRRIFEKSVSFLYERDGKPITIKLRKNISDDFTLVKVKDDAVCLV</sequence>
<gene>
    <name evidence="2" type="primary">cas5b</name>
    <name evidence="2" type="ORF">P9850_14300</name>
</gene>
<dbReference type="NCBIfam" id="TIGR02593">
    <property type="entry name" value="CRISPR_cas5"/>
    <property type="match status" value="1"/>
</dbReference>
<reference evidence="2 3" key="1">
    <citation type="submission" date="2023-03" db="EMBL/GenBank/DDBJ databases">
        <title>Bacillus Genome Sequencing.</title>
        <authorList>
            <person name="Dunlap C."/>
        </authorList>
    </citation>
    <scope>NUCLEOTIDE SEQUENCE [LARGE SCALE GENOMIC DNA]</scope>
    <source>
        <strain evidence="2 3">NRS-38</strain>
    </source>
</reference>
<dbReference type="RefSeq" id="WP_159720017.1">
    <property type="nucleotide sequence ID" value="NZ_JAGUQN010000026.1"/>
</dbReference>
<dbReference type="GO" id="GO:0051607">
    <property type="term" value="P:defense response to virus"/>
    <property type="evidence" value="ECO:0007669"/>
    <property type="project" value="UniProtKB-KW"/>
</dbReference>
<name>A0ABD5IYH3_9BACL</name>
<evidence type="ECO:0000256" key="1">
    <source>
        <dbReference type="ARBA" id="ARBA00023118"/>
    </source>
</evidence>
<evidence type="ECO:0000313" key="2">
    <source>
        <dbReference type="EMBL" id="MED5052976.1"/>
    </source>
</evidence>
<dbReference type="Proteomes" id="UP001339962">
    <property type="component" value="Unassembled WGS sequence"/>
</dbReference>
<dbReference type="AlphaFoldDB" id="A0ABD5IYH3"/>
<protein>
    <submittedName>
        <fullName evidence="2">Type I-B CRISPR-associated protein Cas5b</fullName>
    </submittedName>
</protein>
<comment type="caution">
    <text evidence="2">The sequence shown here is derived from an EMBL/GenBank/DDBJ whole genome shotgun (WGS) entry which is preliminary data.</text>
</comment>